<dbReference type="AlphaFoldDB" id="A0A103QU51"/>
<gene>
    <name evidence="1" type="ORF">WJ33_06150</name>
</gene>
<protein>
    <submittedName>
        <fullName evidence="1">Phage portal protein</fullName>
    </submittedName>
</protein>
<accession>A0A103QU51</accession>
<dbReference type="RefSeq" id="WP_059759398.1">
    <property type="nucleotide sequence ID" value="NZ_CP013416.1"/>
</dbReference>
<dbReference type="OrthoDB" id="9104280at2"/>
<comment type="caution">
    <text evidence="1">The sequence shown here is derived from an EMBL/GenBank/DDBJ whole genome shotgun (WGS) entry which is preliminary data.</text>
</comment>
<sequence>MSAHAYIFFADVPERLVESAVQHRDSETGAQLIAFDECPYSGEITETQHGIQIEYSWPVDIAYRHALGDWFTHHGISFTVVM</sequence>
<dbReference type="Proteomes" id="UP000064029">
    <property type="component" value="Unassembled WGS sequence"/>
</dbReference>
<evidence type="ECO:0000313" key="2">
    <source>
        <dbReference type="Proteomes" id="UP000064029"/>
    </source>
</evidence>
<reference evidence="1 2" key="1">
    <citation type="submission" date="2015-11" db="EMBL/GenBank/DDBJ databases">
        <title>Expanding the genomic diversity of Burkholderia species for the development of highly accurate diagnostics.</title>
        <authorList>
            <person name="Sahl J."/>
            <person name="Keim P."/>
            <person name="Wagner D."/>
        </authorList>
    </citation>
    <scope>NUCLEOTIDE SEQUENCE [LARGE SCALE GENOMIC DNA]</scope>
    <source>
        <strain evidence="1 2">MSMB2036</strain>
    </source>
</reference>
<name>A0A103QU51_9BURK</name>
<evidence type="ECO:0000313" key="1">
    <source>
        <dbReference type="EMBL" id="KVG55633.1"/>
    </source>
</evidence>
<proteinExistence type="predicted"/>
<dbReference type="EMBL" id="LOXM01000262">
    <property type="protein sequence ID" value="KVG55633.1"/>
    <property type="molecule type" value="Genomic_DNA"/>
</dbReference>
<organism evidence="1 2">
    <name type="scientific">Burkholderia ubonensis</name>
    <dbReference type="NCBI Taxonomy" id="101571"/>
    <lineage>
        <taxon>Bacteria</taxon>
        <taxon>Pseudomonadati</taxon>
        <taxon>Pseudomonadota</taxon>
        <taxon>Betaproteobacteria</taxon>
        <taxon>Burkholderiales</taxon>
        <taxon>Burkholderiaceae</taxon>
        <taxon>Burkholderia</taxon>
        <taxon>Burkholderia cepacia complex</taxon>
    </lineage>
</organism>